<evidence type="ECO:0000313" key="2">
    <source>
        <dbReference type="EMBL" id="CAG7659059.1"/>
    </source>
</evidence>
<dbReference type="InterPro" id="IPR029442">
    <property type="entry name" value="GyrI-like"/>
</dbReference>
<reference evidence="2 3" key="1">
    <citation type="submission" date="2021-06" db="EMBL/GenBank/DDBJ databases">
        <authorList>
            <person name="Criscuolo A."/>
        </authorList>
    </citation>
    <scope>NUCLEOTIDE SEQUENCE [LARGE SCALE GENOMIC DNA]</scope>
    <source>
        <strain evidence="3">CIP 111802</strain>
    </source>
</reference>
<evidence type="ECO:0000259" key="1">
    <source>
        <dbReference type="PROSITE" id="PS50937"/>
    </source>
</evidence>
<dbReference type="Pfam" id="PF06445">
    <property type="entry name" value="GyrI-like"/>
    <property type="match status" value="1"/>
</dbReference>
<proteinExistence type="predicted"/>
<protein>
    <recommendedName>
        <fullName evidence="1">HTH merR-type domain-containing protein</fullName>
    </recommendedName>
</protein>
<dbReference type="SMART" id="SM00422">
    <property type="entry name" value="HTH_MERR"/>
    <property type="match status" value="1"/>
</dbReference>
<dbReference type="PANTHER" id="PTHR30204:SF97">
    <property type="entry name" value="MERR FAMILY REGULATORY PROTEIN"/>
    <property type="match status" value="1"/>
</dbReference>
<evidence type="ECO:0000313" key="3">
    <source>
        <dbReference type="Proteomes" id="UP000730618"/>
    </source>
</evidence>
<dbReference type="InterPro" id="IPR010499">
    <property type="entry name" value="AraC_E-bd"/>
</dbReference>
<sequence length="289" mass="32809">MLTLPLGQSFIIKSKGDGLVLTIGQMAGIFNVSTKTLRHYETIGLFSPIKKGYDNQYRYYGFGQLAELRRIIWLRSMDIGVETIRALKLSGALHDDTTVHRILGEHEQTVRNEIEKQQQLLSNVRRMINHLNQPGGIMQPKILRKASFTIVGLSWSNKELENGFGIPMHWERFMSRSHEIVGRTNPTEFYGIGTPQDSGEFIYIAGFEAILTQIPEGMLAITVPEQTYAVFTHTGSLANIWDTREAIYGKFLPENGLVPSNASMYELYDHRFQGNNPESQIDLYVPIEN</sequence>
<dbReference type="Pfam" id="PF13411">
    <property type="entry name" value="MerR_1"/>
    <property type="match status" value="1"/>
</dbReference>
<dbReference type="SMART" id="SM00871">
    <property type="entry name" value="AraC_E_bind"/>
    <property type="match status" value="1"/>
</dbReference>
<dbReference type="RefSeq" id="WP_218103416.1">
    <property type="nucleotide sequence ID" value="NZ_CAJVCE010000057.1"/>
</dbReference>
<dbReference type="Proteomes" id="UP000730618">
    <property type="component" value="Unassembled WGS sequence"/>
</dbReference>
<dbReference type="InterPro" id="IPR047057">
    <property type="entry name" value="MerR_fam"/>
</dbReference>
<organism evidence="2 3">
    <name type="scientific">Paenibacillus allorhizosphaerae</name>
    <dbReference type="NCBI Taxonomy" id="2849866"/>
    <lineage>
        <taxon>Bacteria</taxon>
        <taxon>Bacillati</taxon>
        <taxon>Bacillota</taxon>
        <taxon>Bacilli</taxon>
        <taxon>Bacillales</taxon>
        <taxon>Paenibacillaceae</taxon>
        <taxon>Paenibacillus</taxon>
    </lineage>
</organism>
<dbReference type="PROSITE" id="PS50937">
    <property type="entry name" value="HTH_MERR_2"/>
    <property type="match status" value="1"/>
</dbReference>
<feature type="domain" description="HTH merR-type" evidence="1">
    <location>
        <begin position="20"/>
        <end position="90"/>
    </location>
</feature>
<dbReference type="PANTHER" id="PTHR30204">
    <property type="entry name" value="REDOX-CYCLING DRUG-SENSING TRANSCRIPTIONAL ACTIVATOR SOXR"/>
    <property type="match status" value="1"/>
</dbReference>
<dbReference type="InterPro" id="IPR000551">
    <property type="entry name" value="MerR-type_HTH_dom"/>
</dbReference>
<keyword evidence="3" id="KW-1185">Reference proteome</keyword>
<gene>
    <name evidence="2" type="ORF">PAECIP111802_07310</name>
</gene>
<comment type="caution">
    <text evidence="2">The sequence shown here is derived from an EMBL/GenBank/DDBJ whole genome shotgun (WGS) entry which is preliminary data.</text>
</comment>
<name>A0ABN7TX94_9BACL</name>
<accession>A0ABN7TX94</accession>
<dbReference type="EMBL" id="CAJVCE010000057">
    <property type="protein sequence ID" value="CAG7659059.1"/>
    <property type="molecule type" value="Genomic_DNA"/>
</dbReference>